<evidence type="ECO:0000259" key="9">
    <source>
        <dbReference type="PROSITE" id="PS50011"/>
    </source>
</evidence>
<evidence type="ECO:0000313" key="10">
    <source>
        <dbReference type="EMBL" id="CAJ0966547.1"/>
    </source>
</evidence>
<dbReference type="Pfam" id="PF00069">
    <property type="entry name" value="Pkinase"/>
    <property type="match status" value="1"/>
</dbReference>
<gene>
    <name evidence="10" type="ORF">RIMI_LOCUS21425524</name>
</gene>
<sequence>MENCRDGQVGASDSCVYLARHKDLHQTFAMKKMSKRNLEALEVEEWAYLERDILTFSDCPFVASMLCSFPSKSHLCMVMEYVEGGDCQTLLDTRGPLPVPLARLYFAEAVVAVEYLHSYGVVHRDLKPENLLITSAGHIKVTDFGLSKLGVMIPKTNIYKQLAEEISREFRDHEVYGTPHYIAPEVILKKGYGRPVDWWAMGIILHQFLVGSVPFYGKTITEIENNIVGGTSEIKSHPFLIGLDLDNLLSQKPEYVPQVVSNVDTSFSINHCDLNKDLVSEDEEDNESFNYQNFTSSSEWLSKLCTTATRRMSNKDPKSPAEFTQASCINILKMQKEYVPASIKDDAITSFAMLAPIVRFPPPPDLIILPASGKHRVTKRGPALSNPMFTLVTRVPRHRWSLESCLCDSSPATTLRFTYDHGQVISLVVIVAV</sequence>
<dbReference type="PANTHER" id="PTHR24356">
    <property type="entry name" value="SERINE/THREONINE-PROTEIN KINASE"/>
    <property type="match status" value="1"/>
</dbReference>
<keyword evidence="4" id="KW-0547">Nucleotide-binding</keyword>
<dbReference type="InterPro" id="IPR008271">
    <property type="entry name" value="Ser/Thr_kinase_AS"/>
</dbReference>
<evidence type="ECO:0000313" key="11">
    <source>
        <dbReference type="Proteomes" id="UP001176940"/>
    </source>
</evidence>
<evidence type="ECO:0000256" key="8">
    <source>
        <dbReference type="ARBA" id="ARBA00048679"/>
    </source>
</evidence>
<evidence type="ECO:0000256" key="3">
    <source>
        <dbReference type="ARBA" id="ARBA00022679"/>
    </source>
</evidence>
<dbReference type="InterPro" id="IPR000719">
    <property type="entry name" value="Prot_kinase_dom"/>
</dbReference>
<dbReference type="Gene3D" id="1.10.510.10">
    <property type="entry name" value="Transferase(Phosphotransferase) domain 1"/>
    <property type="match status" value="1"/>
</dbReference>
<evidence type="ECO:0000256" key="5">
    <source>
        <dbReference type="ARBA" id="ARBA00022777"/>
    </source>
</evidence>
<comment type="catalytic activity">
    <reaction evidence="8">
        <text>L-seryl-[protein] + ATP = O-phospho-L-seryl-[protein] + ADP + H(+)</text>
        <dbReference type="Rhea" id="RHEA:17989"/>
        <dbReference type="Rhea" id="RHEA-COMP:9863"/>
        <dbReference type="Rhea" id="RHEA-COMP:11604"/>
        <dbReference type="ChEBI" id="CHEBI:15378"/>
        <dbReference type="ChEBI" id="CHEBI:29999"/>
        <dbReference type="ChEBI" id="CHEBI:30616"/>
        <dbReference type="ChEBI" id="CHEBI:83421"/>
        <dbReference type="ChEBI" id="CHEBI:456216"/>
        <dbReference type="EC" id="2.7.11.1"/>
    </reaction>
</comment>
<dbReference type="PROSITE" id="PS50011">
    <property type="entry name" value="PROTEIN_KINASE_DOM"/>
    <property type="match status" value="1"/>
</dbReference>
<name>A0ABN9MJL3_9NEOB</name>
<keyword evidence="11" id="KW-1185">Reference proteome</keyword>
<evidence type="ECO:0000256" key="7">
    <source>
        <dbReference type="ARBA" id="ARBA00047899"/>
    </source>
</evidence>
<dbReference type="SMART" id="SM00220">
    <property type="entry name" value="S_TKc"/>
    <property type="match status" value="1"/>
</dbReference>
<keyword evidence="3" id="KW-0808">Transferase</keyword>
<evidence type="ECO:0000256" key="4">
    <source>
        <dbReference type="ARBA" id="ARBA00022741"/>
    </source>
</evidence>
<dbReference type="PROSITE" id="PS00108">
    <property type="entry name" value="PROTEIN_KINASE_ST"/>
    <property type="match status" value="1"/>
</dbReference>
<feature type="domain" description="Protein kinase" evidence="9">
    <location>
        <begin position="1"/>
        <end position="301"/>
    </location>
</feature>
<proteinExistence type="predicted"/>
<dbReference type="SUPFAM" id="SSF56112">
    <property type="entry name" value="Protein kinase-like (PK-like)"/>
    <property type="match status" value="1"/>
</dbReference>
<dbReference type="EC" id="2.7.11.1" evidence="1"/>
<protein>
    <recommendedName>
        <fullName evidence="1">non-specific serine/threonine protein kinase</fullName>
        <ecNumber evidence="1">2.7.11.1</ecNumber>
    </recommendedName>
</protein>
<reference evidence="10" key="1">
    <citation type="submission" date="2023-07" db="EMBL/GenBank/DDBJ databases">
        <authorList>
            <person name="Stuckert A."/>
        </authorList>
    </citation>
    <scope>NUCLEOTIDE SEQUENCE</scope>
</reference>
<accession>A0ABN9MJL3</accession>
<keyword evidence="2" id="KW-0723">Serine/threonine-protein kinase</keyword>
<dbReference type="PANTHER" id="PTHR24356:SF414">
    <property type="entry name" value="NON-SPECIFIC SERINE_THREONINE PROTEIN KINASE"/>
    <property type="match status" value="1"/>
</dbReference>
<evidence type="ECO:0000256" key="2">
    <source>
        <dbReference type="ARBA" id="ARBA00022527"/>
    </source>
</evidence>
<dbReference type="InterPro" id="IPR011009">
    <property type="entry name" value="Kinase-like_dom_sf"/>
</dbReference>
<dbReference type="InterPro" id="IPR050236">
    <property type="entry name" value="Ser_Thr_kinase_AGC"/>
</dbReference>
<evidence type="ECO:0000256" key="6">
    <source>
        <dbReference type="ARBA" id="ARBA00022840"/>
    </source>
</evidence>
<keyword evidence="6" id="KW-0067">ATP-binding</keyword>
<dbReference type="EMBL" id="CAUEEQ010075474">
    <property type="protein sequence ID" value="CAJ0966547.1"/>
    <property type="molecule type" value="Genomic_DNA"/>
</dbReference>
<dbReference type="Proteomes" id="UP001176940">
    <property type="component" value="Unassembled WGS sequence"/>
</dbReference>
<comment type="caution">
    <text evidence="10">The sequence shown here is derived from an EMBL/GenBank/DDBJ whole genome shotgun (WGS) entry which is preliminary data.</text>
</comment>
<evidence type="ECO:0000256" key="1">
    <source>
        <dbReference type="ARBA" id="ARBA00012513"/>
    </source>
</evidence>
<organism evidence="10 11">
    <name type="scientific">Ranitomeya imitator</name>
    <name type="common">mimic poison frog</name>
    <dbReference type="NCBI Taxonomy" id="111125"/>
    <lineage>
        <taxon>Eukaryota</taxon>
        <taxon>Metazoa</taxon>
        <taxon>Chordata</taxon>
        <taxon>Craniata</taxon>
        <taxon>Vertebrata</taxon>
        <taxon>Euteleostomi</taxon>
        <taxon>Amphibia</taxon>
        <taxon>Batrachia</taxon>
        <taxon>Anura</taxon>
        <taxon>Neobatrachia</taxon>
        <taxon>Hyloidea</taxon>
        <taxon>Dendrobatidae</taxon>
        <taxon>Dendrobatinae</taxon>
        <taxon>Ranitomeya</taxon>
    </lineage>
</organism>
<comment type="catalytic activity">
    <reaction evidence="7">
        <text>L-threonyl-[protein] + ATP = O-phospho-L-threonyl-[protein] + ADP + H(+)</text>
        <dbReference type="Rhea" id="RHEA:46608"/>
        <dbReference type="Rhea" id="RHEA-COMP:11060"/>
        <dbReference type="Rhea" id="RHEA-COMP:11605"/>
        <dbReference type="ChEBI" id="CHEBI:15378"/>
        <dbReference type="ChEBI" id="CHEBI:30013"/>
        <dbReference type="ChEBI" id="CHEBI:30616"/>
        <dbReference type="ChEBI" id="CHEBI:61977"/>
        <dbReference type="ChEBI" id="CHEBI:456216"/>
        <dbReference type="EC" id="2.7.11.1"/>
    </reaction>
</comment>
<keyword evidence="5" id="KW-0418">Kinase</keyword>
<dbReference type="Gene3D" id="3.30.200.20">
    <property type="entry name" value="Phosphorylase Kinase, domain 1"/>
    <property type="match status" value="1"/>
</dbReference>